<evidence type="ECO:0000313" key="3">
    <source>
        <dbReference type="Proteomes" id="UP000187404"/>
    </source>
</evidence>
<dbReference type="Gene3D" id="3.60.40.10">
    <property type="entry name" value="PPM-type phosphatase domain"/>
    <property type="match status" value="1"/>
</dbReference>
<keyword evidence="3" id="KW-1185">Reference proteome</keyword>
<dbReference type="GO" id="GO:0004722">
    <property type="term" value="F:protein serine/threonine phosphatase activity"/>
    <property type="evidence" value="ECO:0007669"/>
    <property type="project" value="InterPro"/>
</dbReference>
<dbReference type="STRING" id="1261640.BHK98_02295"/>
<dbReference type="AlphaFoldDB" id="A0A1Q9JFP2"/>
<accession>A0A1Q9JFP2</accession>
<evidence type="ECO:0000259" key="1">
    <source>
        <dbReference type="PROSITE" id="PS51746"/>
    </source>
</evidence>
<dbReference type="Pfam" id="PF13672">
    <property type="entry name" value="PP2C_2"/>
    <property type="match status" value="1"/>
</dbReference>
<dbReference type="Proteomes" id="UP000187404">
    <property type="component" value="Unassembled WGS sequence"/>
</dbReference>
<gene>
    <name evidence="2" type="ORF">BHK98_02295</name>
</gene>
<dbReference type="SMART" id="SM00332">
    <property type="entry name" value="PP2Cc"/>
    <property type="match status" value="1"/>
</dbReference>
<dbReference type="PROSITE" id="PS51746">
    <property type="entry name" value="PPM_2"/>
    <property type="match status" value="1"/>
</dbReference>
<sequence>MDIGFRTDKGRMRSNNEDACYVMPRDRVFVIADGVGGSNSGEIASRTAVTGIIDYVDRHPVDALKTPGQIHQYFDTCVREINFRVLENSRRFEQNRGMATTVVIAFIRKNKMYVTNVGDSRAYVYRKGRLEQITEDHTYVNSLVKAGVITEKEAESHENKNMITRAVGAEPKIESDFFIAPVMKDDIILLCTDGLYGEVKKNDIVSKLSEGKTMGDTCYDLIEMANMNGGNDNITIICLKITEDDLDE</sequence>
<dbReference type="RefSeq" id="WP_075712017.1">
    <property type="nucleotide sequence ID" value="NZ_MJIE01000001.1"/>
</dbReference>
<protein>
    <recommendedName>
        <fullName evidence="1">PPM-type phosphatase domain-containing protein</fullName>
    </recommendedName>
</protein>
<evidence type="ECO:0000313" key="2">
    <source>
        <dbReference type="EMBL" id="OLR55009.1"/>
    </source>
</evidence>
<organism evidence="2 3">
    <name type="scientific">Hornefia porci</name>
    <dbReference type="NCBI Taxonomy" id="2652292"/>
    <lineage>
        <taxon>Bacteria</taxon>
        <taxon>Bacillati</taxon>
        <taxon>Bacillota</taxon>
        <taxon>Clostridia</taxon>
        <taxon>Peptostreptococcales</taxon>
        <taxon>Anaerovoracaceae</taxon>
        <taxon>Hornefia</taxon>
    </lineage>
</organism>
<dbReference type="InterPro" id="IPR001932">
    <property type="entry name" value="PPM-type_phosphatase-like_dom"/>
</dbReference>
<dbReference type="PANTHER" id="PTHR13832">
    <property type="entry name" value="PROTEIN PHOSPHATASE 2C"/>
    <property type="match status" value="1"/>
</dbReference>
<proteinExistence type="predicted"/>
<dbReference type="PANTHER" id="PTHR13832:SF827">
    <property type="entry name" value="PROTEIN PHOSPHATASE 1L"/>
    <property type="match status" value="1"/>
</dbReference>
<dbReference type="CDD" id="cd00143">
    <property type="entry name" value="PP2Cc"/>
    <property type="match status" value="1"/>
</dbReference>
<dbReference type="NCBIfam" id="NF033484">
    <property type="entry name" value="Stp1_PP2C_phos"/>
    <property type="match status" value="1"/>
</dbReference>
<feature type="domain" description="PPM-type phosphatase" evidence="1">
    <location>
        <begin position="2"/>
        <end position="241"/>
    </location>
</feature>
<dbReference type="InterPro" id="IPR036457">
    <property type="entry name" value="PPM-type-like_dom_sf"/>
</dbReference>
<dbReference type="SUPFAM" id="SSF81606">
    <property type="entry name" value="PP2C-like"/>
    <property type="match status" value="1"/>
</dbReference>
<name>A0A1Q9JFP2_9FIRM</name>
<dbReference type="EMBL" id="MJIE01000001">
    <property type="protein sequence ID" value="OLR55009.1"/>
    <property type="molecule type" value="Genomic_DNA"/>
</dbReference>
<dbReference type="InterPro" id="IPR015655">
    <property type="entry name" value="PP2C"/>
</dbReference>
<comment type="caution">
    <text evidence="2">The sequence shown here is derived from an EMBL/GenBank/DDBJ whole genome shotgun (WGS) entry which is preliminary data.</text>
</comment>
<dbReference type="SMART" id="SM00331">
    <property type="entry name" value="PP2C_SIG"/>
    <property type="match status" value="1"/>
</dbReference>
<dbReference type="OrthoDB" id="9801841at2"/>
<reference evidence="2 3" key="1">
    <citation type="journal article" date="2016" name="Appl. Environ. Microbiol.">
        <title>Function and Phylogeny of Bacterial Butyryl Coenzyme A:Acetate Transferases and Their Diversity in the Proximal Colon of Swine.</title>
        <authorList>
            <person name="Trachsel J."/>
            <person name="Bayles D.O."/>
            <person name="Looft T."/>
            <person name="Levine U.Y."/>
            <person name="Allen H.K."/>
        </authorList>
    </citation>
    <scope>NUCLEOTIDE SEQUENCE [LARGE SCALE GENOMIC DNA]</scope>
    <source>
        <strain evidence="2 3">68-3-10</strain>
    </source>
</reference>